<dbReference type="AlphaFoldDB" id="A0A518GUM3"/>
<evidence type="ECO:0000259" key="1">
    <source>
        <dbReference type="PROSITE" id="PS51502"/>
    </source>
</evidence>
<accession>A0A518GUM3</accession>
<sequence length="148" mass="16041" precursor="true">MRTSMSRPAFAAIAAAAVTAAALTLAGRTDAEPAHAAAAPLAHMVFFTLANRSEENARKLADACQTYLTGHEGTLYFSVGTRAEEFDREVNVTDFDVALHVVFDGKAAHDTYQEHPRHLEFIEKNKDLWSGVRVFDSYLVASPGGEGN</sequence>
<dbReference type="InterPro" id="IPR011008">
    <property type="entry name" value="Dimeric_a/b-barrel"/>
</dbReference>
<name>A0A518GUM3_9BACT</name>
<evidence type="ECO:0000313" key="2">
    <source>
        <dbReference type="EMBL" id="QDV32290.1"/>
    </source>
</evidence>
<dbReference type="KEGG" id="tpla:ElP_01180"/>
<proteinExistence type="predicted"/>
<dbReference type="SUPFAM" id="SSF54909">
    <property type="entry name" value="Dimeric alpha+beta barrel"/>
    <property type="match status" value="1"/>
</dbReference>
<feature type="domain" description="Stress-response A/B barrel" evidence="1">
    <location>
        <begin position="41"/>
        <end position="137"/>
    </location>
</feature>
<reference evidence="2 3" key="1">
    <citation type="submission" date="2019-02" db="EMBL/GenBank/DDBJ databases">
        <title>Deep-cultivation of Planctomycetes and their phenomic and genomic characterization uncovers novel biology.</title>
        <authorList>
            <person name="Wiegand S."/>
            <person name="Jogler M."/>
            <person name="Boedeker C."/>
            <person name="Pinto D."/>
            <person name="Vollmers J."/>
            <person name="Rivas-Marin E."/>
            <person name="Kohn T."/>
            <person name="Peeters S.H."/>
            <person name="Heuer A."/>
            <person name="Rast P."/>
            <person name="Oberbeckmann S."/>
            <person name="Bunk B."/>
            <person name="Jeske O."/>
            <person name="Meyerdierks A."/>
            <person name="Storesund J.E."/>
            <person name="Kallscheuer N."/>
            <person name="Luecker S."/>
            <person name="Lage O.M."/>
            <person name="Pohl T."/>
            <person name="Merkel B.J."/>
            <person name="Hornburger P."/>
            <person name="Mueller R.-W."/>
            <person name="Bruemmer F."/>
            <person name="Labrenz M."/>
            <person name="Spormann A.M."/>
            <person name="Op den Camp H."/>
            <person name="Overmann J."/>
            <person name="Amann R."/>
            <person name="Jetten M.S.M."/>
            <person name="Mascher T."/>
            <person name="Medema M.H."/>
            <person name="Devos D.P."/>
            <person name="Kaster A.-K."/>
            <person name="Ovreas L."/>
            <person name="Rohde M."/>
            <person name="Galperin M.Y."/>
            <person name="Jogler C."/>
        </authorList>
    </citation>
    <scope>NUCLEOTIDE SEQUENCE [LARGE SCALE GENOMIC DNA]</scope>
    <source>
        <strain evidence="2 3">ElP</strain>
    </source>
</reference>
<keyword evidence="3" id="KW-1185">Reference proteome</keyword>
<dbReference type="PROSITE" id="PS51502">
    <property type="entry name" value="S_R_A_B_BARREL"/>
    <property type="match status" value="1"/>
</dbReference>
<dbReference type="Gene3D" id="3.30.70.100">
    <property type="match status" value="1"/>
</dbReference>
<dbReference type="Proteomes" id="UP000317835">
    <property type="component" value="Chromosome"/>
</dbReference>
<gene>
    <name evidence="2" type="ORF">ElP_01180</name>
</gene>
<dbReference type="EMBL" id="CP036426">
    <property type="protein sequence ID" value="QDV32290.1"/>
    <property type="molecule type" value="Genomic_DNA"/>
</dbReference>
<dbReference type="SMART" id="SM00886">
    <property type="entry name" value="Dabb"/>
    <property type="match status" value="1"/>
</dbReference>
<evidence type="ECO:0000313" key="3">
    <source>
        <dbReference type="Proteomes" id="UP000317835"/>
    </source>
</evidence>
<protein>
    <submittedName>
        <fullName evidence="2">Stress responsive A/B Barrel Domain protein</fullName>
    </submittedName>
</protein>
<dbReference type="RefSeq" id="WP_231749374.1">
    <property type="nucleotide sequence ID" value="NZ_CP036426.1"/>
</dbReference>
<dbReference type="Pfam" id="PF07876">
    <property type="entry name" value="Dabb"/>
    <property type="match status" value="1"/>
</dbReference>
<organism evidence="2 3">
    <name type="scientific">Tautonia plasticadhaerens</name>
    <dbReference type="NCBI Taxonomy" id="2527974"/>
    <lineage>
        <taxon>Bacteria</taxon>
        <taxon>Pseudomonadati</taxon>
        <taxon>Planctomycetota</taxon>
        <taxon>Planctomycetia</taxon>
        <taxon>Isosphaerales</taxon>
        <taxon>Isosphaeraceae</taxon>
        <taxon>Tautonia</taxon>
    </lineage>
</organism>
<dbReference type="InterPro" id="IPR013097">
    <property type="entry name" value="Dabb"/>
</dbReference>